<reference evidence="2 3" key="1">
    <citation type="submission" date="2019-08" db="EMBL/GenBank/DDBJ databases">
        <title>Deep-cultivation of Planctomycetes and their phenomic and genomic characterization uncovers novel biology.</title>
        <authorList>
            <person name="Wiegand S."/>
            <person name="Jogler M."/>
            <person name="Boedeker C."/>
            <person name="Pinto D."/>
            <person name="Vollmers J."/>
            <person name="Rivas-Marin E."/>
            <person name="Kohn T."/>
            <person name="Peeters S.H."/>
            <person name="Heuer A."/>
            <person name="Rast P."/>
            <person name="Oberbeckmann S."/>
            <person name="Bunk B."/>
            <person name="Jeske O."/>
            <person name="Meyerdierks A."/>
            <person name="Storesund J.E."/>
            <person name="Kallscheuer N."/>
            <person name="Luecker S."/>
            <person name="Lage O.M."/>
            <person name="Pohl T."/>
            <person name="Merkel B.J."/>
            <person name="Hornburger P."/>
            <person name="Mueller R.-W."/>
            <person name="Bruemmer F."/>
            <person name="Labrenz M."/>
            <person name="Spormann A.M."/>
            <person name="Op den Camp H."/>
            <person name="Overmann J."/>
            <person name="Amann R."/>
            <person name="Jetten M.S.M."/>
            <person name="Mascher T."/>
            <person name="Medema M.H."/>
            <person name="Devos D.P."/>
            <person name="Kaster A.-K."/>
            <person name="Ovreas L."/>
            <person name="Rohde M."/>
            <person name="Galperin M.Y."/>
            <person name="Jogler C."/>
        </authorList>
    </citation>
    <scope>NUCLEOTIDE SEQUENCE [LARGE SCALE GENOMIC DNA]</scope>
    <source>
        <strain evidence="2 3">OJF2</strain>
    </source>
</reference>
<gene>
    <name evidence="2" type="ORF">OJF2_05920</name>
</gene>
<dbReference type="Proteomes" id="UP000324233">
    <property type="component" value="Chromosome"/>
</dbReference>
<sequence>MSTRRPYPRAPPTAVVRREPRWGPKAIEADGSSKRPNAAGSTSIRPAGESSRRTLDTAICRETRTIRDAKQTRDKKKARAPPRASGTCPKVSSIYSYG</sequence>
<feature type="compositionally biased region" description="Basic and acidic residues" evidence="1">
    <location>
        <begin position="50"/>
        <end position="72"/>
    </location>
</feature>
<evidence type="ECO:0000313" key="3">
    <source>
        <dbReference type="Proteomes" id="UP000324233"/>
    </source>
</evidence>
<evidence type="ECO:0000256" key="1">
    <source>
        <dbReference type="SAM" id="MobiDB-lite"/>
    </source>
</evidence>
<feature type="region of interest" description="Disordered" evidence="1">
    <location>
        <begin position="1"/>
        <end position="98"/>
    </location>
</feature>
<feature type="compositionally biased region" description="Basic and acidic residues" evidence="1">
    <location>
        <begin position="16"/>
        <end position="33"/>
    </location>
</feature>
<protein>
    <submittedName>
        <fullName evidence="2">Uncharacterized protein</fullName>
    </submittedName>
</protein>
<dbReference type="EMBL" id="CP042997">
    <property type="protein sequence ID" value="QEH32123.1"/>
    <property type="molecule type" value="Genomic_DNA"/>
</dbReference>
<name>A0A5B9VUQ7_9BACT</name>
<keyword evidence="3" id="KW-1185">Reference proteome</keyword>
<accession>A0A5B9VUQ7</accession>
<dbReference type="AlphaFoldDB" id="A0A5B9VUQ7"/>
<evidence type="ECO:0000313" key="2">
    <source>
        <dbReference type="EMBL" id="QEH32123.1"/>
    </source>
</evidence>
<organism evidence="2 3">
    <name type="scientific">Aquisphaera giovannonii</name>
    <dbReference type="NCBI Taxonomy" id="406548"/>
    <lineage>
        <taxon>Bacteria</taxon>
        <taxon>Pseudomonadati</taxon>
        <taxon>Planctomycetota</taxon>
        <taxon>Planctomycetia</taxon>
        <taxon>Isosphaerales</taxon>
        <taxon>Isosphaeraceae</taxon>
        <taxon>Aquisphaera</taxon>
    </lineage>
</organism>
<proteinExistence type="predicted"/>
<dbReference type="KEGG" id="agv:OJF2_05920"/>